<comment type="caution">
    <text evidence="1">The sequence shown here is derived from an EMBL/GenBank/DDBJ whole genome shotgun (WGS) entry which is preliminary data.</text>
</comment>
<dbReference type="SUPFAM" id="SSF50475">
    <property type="entry name" value="FMN-binding split barrel"/>
    <property type="match status" value="1"/>
</dbReference>
<accession>A0ABT1LK65</accession>
<organism evidence="1 2">
    <name type="scientific">Pseudarthrobacter humi</name>
    <dbReference type="NCBI Taxonomy" id="2952523"/>
    <lineage>
        <taxon>Bacteria</taxon>
        <taxon>Bacillati</taxon>
        <taxon>Actinomycetota</taxon>
        <taxon>Actinomycetes</taxon>
        <taxon>Micrococcales</taxon>
        <taxon>Micrococcaceae</taxon>
        <taxon>Pseudarthrobacter</taxon>
    </lineage>
</organism>
<dbReference type="InterPro" id="IPR012349">
    <property type="entry name" value="Split_barrel_FMN-bd"/>
</dbReference>
<dbReference type="InterPro" id="IPR024747">
    <property type="entry name" value="Pyridox_Oxase-rel"/>
</dbReference>
<sequence>MENKPSETTTERLAVHECWSLLRLVSVGRLAVWVGDGPDIFPINYTTDHGTIVFRTGSGTKLEGALGDYPVAMEADGVNPETGVAWSVVIRGKAELLTETKDVLDTFSLPLFPWQAGKKDHFVRVMPDSISGRRFSVAAPKTWWTPIQGTKPTASE</sequence>
<evidence type="ECO:0000313" key="1">
    <source>
        <dbReference type="EMBL" id="MCP8998491.1"/>
    </source>
</evidence>
<gene>
    <name evidence="1" type="ORF">NFC73_01895</name>
</gene>
<keyword evidence="2" id="KW-1185">Reference proteome</keyword>
<protein>
    <submittedName>
        <fullName evidence="1">Pyridoxamine 5'-phosphate oxidase family protein</fullName>
    </submittedName>
</protein>
<reference evidence="1 2" key="1">
    <citation type="submission" date="2022-06" db="EMBL/GenBank/DDBJ databases">
        <title>Pseudarthrobacter sp. strain RMG13 Genome sequencing and assembly.</title>
        <authorList>
            <person name="Kim I."/>
        </authorList>
    </citation>
    <scope>NUCLEOTIDE SEQUENCE [LARGE SCALE GENOMIC DNA]</scope>
    <source>
        <strain evidence="1 2">RMG13</strain>
    </source>
</reference>
<dbReference type="Gene3D" id="2.30.110.10">
    <property type="entry name" value="Electron Transport, Fmn-binding Protein, Chain A"/>
    <property type="match status" value="1"/>
</dbReference>
<name>A0ABT1LK65_9MICC</name>
<dbReference type="Pfam" id="PF12900">
    <property type="entry name" value="Pyridox_ox_2"/>
    <property type="match status" value="1"/>
</dbReference>
<dbReference type="RefSeq" id="WP_254747191.1">
    <property type="nucleotide sequence ID" value="NZ_JANCLV010000001.1"/>
</dbReference>
<proteinExistence type="predicted"/>
<dbReference type="EMBL" id="JANCLV010000001">
    <property type="protein sequence ID" value="MCP8998491.1"/>
    <property type="molecule type" value="Genomic_DNA"/>
</dbReference>
<dbReference type="Proteomes" id="UP001524318">
    <property type="component" value="Unassembled WGS sequence"/>
</dbReference>
<evidence type="ECO:0000313" key="2">
    <source>
        <dbReference type="Proteomes" id="UP001524318"/>
    </source>
</evidence>